<keyword evidence="3" id="KW-1185">Reference proteome</keyword>
<dbReference type="AlphaFoldDB" id="A0A0V0TAH2"/>
<feature type="non-terminal residue" evidence="2">
    <location>
        <position position="1"/>
    </location>
</feature>
<name>A0A0V0TAH2_9BILA</name>
<comment type="caution">
    <text evidence="2">The sequence shown here is derived from an EMBL/GenBank/DDBJ whole genome shotgun (WGS) entry which is preliminary data.</text>
</comment>
<dbReference type="Proteomes" id="UP000055048">
    <property type="component" value="Unassembled WGS sequence"/>
</dbReference>
<feature type="compositionally biased region" description="Basic and acidic residues" evidence="1">
    <location>
        <begin position="8"/>
        <end position="17"/>
    </location>
</feature>
<evidence type="ECO:0000313" key="2">
    <source>
        <dbReference type="EMBL" id="KRX35938.1"/>
    </source>
</evidence>
<organism evidence="2 3">
    <name type="scientific">Trichinella murrelli</name>
    <dbReference type="NCBI Taxonomy" id="144512"/>
    <lineage>
        <taxon>Eukaryota</taxon>
        <taxon>Metazoa</taxon>
        <taxon>Ecdysozoa</taxon>
        <taxon>Nematoda</taxon>
        <taxon>Enoplea</taxon>
        <taxon>Dorylaimia</taxon>
        <taxon>Trichinellida</taxon>
        <taxon>Trichinellidae</taxon>
        <taxon>Trichinella</taxon>
    </lineage>
</organism>
<protein>
    <submittedName>
        <fullName evidence="2">E3 ubiquitin-protein ligase RBBP6</fullName>
    </submittedName>
</protein>
<evidence type="ECO:0000256" key="1">
    <source>
        <dbReference type="SAM" id="MobiDB-lite"/>
    </source>
</evidence>
<dbReference type="GO" id="GO:0008270">
    <property type="term" value="F:zinc ion binding"/>
    <property type="evidence" value="ECO:0007669"/>
    <property type="project" value="InterPro"/>
</dbReference>
<dbReference type="GO" id="GO:0003676">
    <property type="term" value="F:nucleic acid binding"/>
    <property type="evidence" value="ECO:0007669"/>
    <property type="project" value="InterPro"/>
</dbReference>
<dbReference type="EMBL" id="JYDJ01000398">
    <property type="protein sequence ID" value="KRX35938.1"/>
    <property type="molecule type" value="Genomic_DNA"/>
</dbReference>
<dbReference type="InterPro" id="IPR036875">
    <property type="entry name" value="Znf_CCHC_sf"/>
</dbReference>
<reference evidence="2 3" key="1">
    <citation type="submission" date="2015-01" db="EMBL/GenBank/DDBJ databases">
        <title>Evolution of Trichinella species and genotypes.</title>
        <authorList>
            <person name="Korhonen P.K."/>
            <person name="Edoardo P."/>
            <person name="Giuseppe L.R."/>
            <person name="Gasser R.B."/>
        </authorList>
    </citation>
    <scope>NUCLEOTIDE SEQUENCE [LARGE SCALE GENOMIC DNA]</scope>
    <source>
        <strain evidence="2">ISS417</strain>
    </source>
</reference>
<evidence type="ECO:0000313" key="3">
    <source>
        <dbReference type="Proteomes" id="UP000055048"/>
    </source>
</evidence>
<accession>A0A0V0TAH2</accession>
<dbReference type="SUPFAM" id="SSF57756">
    <property type="entry name" value="Retrovirus zinc finger-like domains"/>
    <property type="match status" value="1"/>
</dbReference>
<proteinExistence type="predicted"/>
<gene>
    <name evidence="2" type="primary">RBBP6</name>
    <name evidence="2" type="ORF">T05_3468</name>
</gene>
<dbReference type="OrthoDB" id="106784at2759"/>
<feature type="region of interest" description="Disordered" evidence="1">
    <location>
        <begin position="1"/>
        <end position="27"/>
    </location>
</feature>
<dbReference type="STRING" id="144512.A0A0V0TAH2"/>
<sequence length="110" mass="13200">LQIRRARRMSDVRDENKAPNTNEVNNVAKRNIQAPLVKKEKNRTTENLTEEEKIMLMMKESTEAYDPKYYVKIPQRKRKSAWSSYCKRCRQEGHCIQNCPLLHYKRKKNC</sequence>